<dbReference type="EC" id="3.2.1.17" evidence="2"/>
<protein>
    <recommendedName>
        <fullName evidence="2">lysozyme</fullName>
        <ecNumber evidence="2">3.2.1.17</ecNumber>
    </recommendedName>
</protein>
<evidence type="ECO:0000313" key="8">
    <source>
        <dbReference type="EMBL" id="KAG8228901.1"/>
    </source>
</evidence>
<dbReference type="PRINTS" id="PR00135">
    <property type="entry name" value="LYZLACT"/>
</dbReference>
<dbReference type="CDD" id="cd16899">
    <property type="entry name" value="LYZ_C_invert"/>
    <property type="match status" value="1"/>
</dbReference>
<dbReference type="InterPro" id="IPR001916">
    <property type="entry name" value="Glyco_hydro_22"/>
</dbReference>
<evidence type="ECO:0000313" key="9">
    <source>
        <dbReference type="Proteomes" id="UP000792457"/>
    </source>
</evidence>
<comment type="caution">
    <text evidence="8">The sequence shown here is derived from an EMBL/GenBank/DDBJ whole genome shotgun (WGS) entry which is preliminary data.</text>
</comment>
<feature type="domain" description="Glycosyl hydrolases family 22 (GH22)" evidence="7">
    <location>
        <begin position="79"/>
        <end position="97"/>
    </location>
</feature>
<dbReference type="Gene3D" id="1.10.530.10">
    <property type="match status" value="1"/>
</dbReference>
<dbReference type="OrthoDB" id="17373at2759"/>
<dbReference type="PROSITE" id="PS51348">
    <property type="entry name" value="GLYCOSYL_HYDROL_F22_2"/>
    <property type="match status" value="1"/>
</dbReference>
<sequence>MQRLVVYERCELATELKERHQIPAKDVSTWVCIARYESEFNTSAVGRLNGDGSEDHGIFQGIANFIRAKALEQRDGYGCAVSCSSFEDDDLADDIKCAKRIKRAHSRLSGGNGFSAWAVYGQRCKRPTEELDKEFLADCFNETAKIEHSAKDKLLVLPNTIWPVLLHLQPSYITHQWYLSHPIHYRSHSQFIPG</sequence>
<evidence type="ECO:0000256" key="5">
    <source>
        <dbReference type="ARBA" id="ARBA00023295"/>
    </source>
</evidence>
<dbReference type="GO" id="GO:0003796">
    <property type="term" value="F:lysozyme activity"/>
    <property type="evidence" value="ECO:0007669"/>
    <property type="project" value="UniProtKB-EC"/>
</dbReference>
<dbReference type="SMART" id="SM00263">
    <property type="entry name" value="LYZ1"/>
    <property type="match status" value="1"/>
</dbReference>
<dbReference type="EMBL" id="KZ308394">
    <property type="protein sequence ID" value="KAG8228901.1"/>
    <property type="molecule type" value="Genomic_DNA"/>
</dbReference>
<proteinExistence type="inferred from homology"/>
<dbReference type="InterPro" id="IPR019799">
    <property type="entry name" value="Glyco_hydro_22_CS"/>
</dbReference>
<dbReference type="InterPro" id="IPR023346">
    <property type="entry name" value="Lysozyme-like_dom_sf"/>
</dbReference>
<dbReference type="GO" id="GO:0031640">
    <property type="term" value="P:killing of cells of another organism"/>
    <property type="evidence" value="ECO:0007669"/>
    <property type="project" value="UniProtKB-KW"/>
</dbReference>
<evidence type="ECO:0000256" key="3">
    <source>
        <dbReference type="ARBA" id="ARBA00022638"/>
    </source>
</evidence>
<name>A0A8K0K5T8_LADFU</name>
<keyword evidence="3" id="KW-0081">Bacteriolytic enzyme</keyword>
<evidence type="ECO:0000256" key="2">
    <source>
        <dbReference type="ARBA" id="ARBA00012732"/>
    </source>
</evidence>
<evidence type="ECO:0000256" key="6">
    <source>
        <dbReference type="RuleBase" id="RU004440"/>
    </source>
</evidence>
<reference evidence="8" key="2">
    <citation type="submission" date="2017-10" db="EMBL/GenBank/DDBJ databases">
        <title>Ladona fulva Genome sequencing and assembly.</title>
        <authorList>
            <person name="Murali S."/>
            <person name="Richards S."/>
            <person name="Bandaranaike D."/>
            <person name="Bellair M."/>
            <person name="Blankenburg K."/>
            <person name="Chao H."/>
            <person name="Dinh H."/>
            <person name="Doddapaneni H."/>
            <person name="Dugan-Rocha S."/>
            <person name="Elkadiri S."/>
            <person name="Gnanaolivu R."/>
            <person name="Hernandez B."/>
            <person name="Skinner E."/>
            <person name="Javaid M."/>
            <person name="Lee S."/>
            <person name="Li M."/>
            <person name="Ming W."/>
            <person name="Munidasa M."/>
            <person name="Muniz J."/>
            <person name="Nguyen L."/>
            <person name="Hughes D."/>
            <person name="Osuji N."/>
            <person name="Pu L.-L."/>
            <person name="Puazo M."/>
            <person name="Qu C."/>
            <person name="Quiroz J."/>
            <person name="Raj R."/>
            <person name="Weissenberger G."/>
            <person name="Xin Y."/>
            <person name="Zou X."/>
            <person name="Han Y."/>
            <person name="Worley K."/>
            <person name="Muzny D."/>
            <person name="Gibbs R."/>
        </authorList>
    </citation>
    <scope>NUCLEOTIDE SEQUENCE</scope>
    <source>
        <strain evidence="8">Sampled in the wild</strain>
    </source>
</reference>
<comment type="catalytic activity">
    <reaction evidence="1">
        <text>Hydrolysis of (1-&gt;4)-beta-linkages between N-acetylmuramic acid and N-acetyl-D-glucosamine residues in a peptidoglycan and between N-acetyl-D-glucosamine residues in chitodextrins.</text>
        <dbReference type="EC" id="3.2.1.17"/>
    </reaction>
</comment>
<keyword evidence="9" id="KW-1185">Reference proteome</keyword>
<keyword evidence="4" id="KW-1015">Disulfide bond</keyword>
<dbReference type="AlphaFoldDB" id="A0A8K0K5T8"/>
<keyword evidence="3" id="KW-0929">Antimicrobial</keyword>
<dbReference type="PANTHER" id="PTHR11407:SF63">
    <property type="entry name" value="LYSOZYME C"/>
    <property type="match status" value="1"/>
</dbReference>
<organism evidence="8 9">
    <name type="scientific">Ladona fulva</name>
    <name type="common">Scarce chaser dragonfly</name>
    <name type="synonym">Libellula fulva</name>
    <dbReference type="NCBI Taxonomy" id="123851"/>
    <lineage>
        <taxon>Eukaryota</taxon>
        <taxon>Metazoa</taxon>
        <taxon>Ecdysozoa</taxon>
        <taxon>Arthropoda</taxon>
        <taxon>Hexapoda</taxon>
        <taxon>Insecta</taxon>
        <taxon>Pterygota</taxon>
        <taxon>Palaeoptera</taxon>
        <taxon>Odonata</taxon>
        <taxon>Epiprocta</taxon>
        <taxon>Anisoptera</taxon>
        <taxon>Libelluloidea</taxon>
        <taxon>Libellulidae</taxon>
        <taxon>Ladona</taxon>
    </lineage>
</organism>
<evidence type="ECO:0000256" key="1">
    <source>
        <dbReference type="ARBA" id="ARBA00000632"/>
    </source>
</evidence>
<dbReference type="Proteomes" id="UP000792457">
    <property type="component" value="Unassembled WGS sequence"/>
</dbReference>
<dbReference type="PROSITE" id="PS00128">
    <property type="entry name" value="GLYCOSYL_HYDROL_F22_1"/>
    <property type="match status" value="1"/>
</dbReference>
<dbReference type="GO" id="GO:0042742">
    <property type="term" value="P:defense response to bacterium"/>
    <property type="evidence" value="ECO:0007669"/>
    <property type="project" value="UniProtKB-KW"/>
</dbReference>
<comment type="similarity">
    <text evidence="6">Belongs to the glycosyl hydrolase 22 family.</text>
</comment>
<dbReference type="Pfam" id="PF00062">
    <property type="entry name" value="Lys"/>
    <property type="match status" value="1"/>
</dbReference>
<evidence type="ECO:0000256" key="4">
    <source>
        <dbReference type="ARBA" id="ARBA00023157"/>
    </source>
</evidence>
<dbReference type="PANTHER" id="PTHR11407">
    <property type="entry name" value="LYSOZYME C"/>
    <property type="match status" value="1"/>
</dbReference>
<keyword evidence="5" id="KW-0326">Glycosidase</keyword>
<dbReference type="SUPFAM" id="SSF53955">
    <property type="entry name" value="Lysozyme-like"/>
    <property type="match status" value="1"/>
</dbReference>
<keyword evidence="5" id="KW-0378">Hydrolase</keyword>
<gene>
    <name evidence="8" type="ORF">J437_LFUL011148</name>
</gene>
<evidence type="ECO:0000259" key="7">
    <source>
        <dbReference type="PROSITE" id="PS00128"/>
    </source>
</evidence>
<reference evidence="8" key="1">
    <citation type="submission" date="2013-04" db="EMBL/GenBank/DDBJ databases">
        <authorList>
            <person name="Qu J."/>
            <person name="Murali S.C."/>
            <person name="Bandaranaike D."/>
            <person name="Bellair M."/>
            <person name="Blankenburg K."/>
            <person name="Chao H."/>
            <person name="Dinh H."/>
            <person name="Doddapaneni H."/>
            <person name="Downs B."/>
            <person name="Dugan-Rocha S."/>
            <person name="Elkadiri S."/>
            <person name="Gnanaolivu R.D."/>
            <person name="Hernandez B."/>
            <person name="Javaid M."/>
            <person name="Jayaseelan J.C."/>
            <person name="Lee S."/>
            <person name="Li M."/>
            <person name="Ming W."/>
            <person name="Munidasa M."/>
            <person name="Muniz J."/>
            <person name="Nguyen L."/>
            <person name="Ongeri F."/>
            <person name="Osuji N."/>
            <person name="Pu L.-L."/>
            <person name="Puazo M."/>
            <person name="Qu C."/>
            <person name="Quiroz J."/>
            <person name="Raj R."/>
            <person name="Weissenberger G."/>
            <person name="Xin Y."/>
            <person name="Zou X."/>
            <person name="Han Y."/>
            <person name="Richards S."/>
            <person name="Worley K."/>
            <person name="Muzny D."/>
            <person name="Gibbs R."/>
        </authorList>
    </citation>
    <scope>NUCLEOTIDE SEQUENCE</scope>
    <source>
        <strain evidence="8">Sampled in the wild</strain>
    </source>
</reference>
<accession>A0A8K0K5T8</accession>